<evidence type="ECO:0000313" key="2">
    <source>
        <dbReference type="EMBL" id="HEB48605.1"/>
    </source>
</evidence>
<reference evidence="2" key="1">
    <citation type="journal article" date="2020" name="mSystems">
        <title>Genome- and Community-Level Interaction Insights into Carbon Utilization and Element Cycling Functions of Hydrothermarchaeota in Hydrothermal Sediment.</title>
        <authorList>
            <person name="Zhou Z."/>
            <person name="Liu Y."/>
            <person name="Xu W."/>
            <person name="Pan J."/>
            <person name="Luo Z.H."/>
            <person name="Li M."/>
        </authorList>
    </citation>
    <scope>NUCLEOTIDE SEQUENCE [LARGE SCALE GENOMIC DNA]</scope>
    <source>
        <strain evidence="2">SpSt-25</strain>
    </source>
</reference>
<dbReference type="EMBL" id="DSKP01000079">
    <property type="protein sequence ID" value="HEB48605.1"/>
    <property type="molecule type" value="Genomic_DNA"/>
</dbReference>
<feature type="domain" description="HD-CE" evidence="1">
    <location>
        <begin position="29"/>
        <end position="278"/>
    </location>
</feature>
<dbReference type="InterPro" id="IPR056471">
    <property type="entry name" value="HD-CE"/>
</dbReference>
<evidence type="ECO:0000259" key="1">
    <source>
        <dbReference type="Pfam" id="PF24391"/>
    </source>
</evidence>
<dbReference type="AlphaFoldDB" id="A0A7C1TB42"/>
<protein>
    <recommendedName>
        <fullName evidence="1">HD-CE domain-containing protein</fullName>
    </recommendedName>
</protein>
<sequence>MLPSEFFHRCSDACREVGAYLLGYQRLTFPYFILHDHIHAENVLRIYHTILSSVYSSLSPAVDALVTCSSYLHDIGMSLPLSRVNELKISIQEIESDAPAMREKLAKYRDFVKGGVVSLPGEYDERCSTSLPKDVADFIRLIHPWVSAKYIASDQGFKRVLAEEVGCPGAGRCADLRESFLWALARVVKLHSSKIDLKTQQREVDVGGYRVELVKLAAVLRLADSLDISRRRAKHAFDVWRRLVEGKPSQLKHWLFKWSISRIDLLPDGVSVEVTPSEDHVEEIAKVVGVAVFELGHNVAKDYNSYLEIVGKPLQFYIRVPGAREVAVDIEELKHCYEAIKGRRSLPGGDVISRMLEELRGRFRLESPSQQPDLDLLDLLASALYRREGLSDVVRELSRQKCVGRLLQKIYTGGA</sequence>
<proteinExistence type="predicted"/>
<organism evidence="2">
    <name type="scientific">Thermofilum pendens</name>
    <dbReference type="NCBI Taxonomy" id="2269"/>
    <lineage>
        <taxon>Archaea</taxon>
        <taxon>Thermoproteota</taxon>
        <taxon>Thermoprotei</taxon>
        <taxon>Thermofilales</taxon>
        <taxon>Thermofilaceae</taxon>
        <taxon>Thermofilum</taxon>
    </lineage>
</organism>
<dbReference type="Pfam" id="PF24391">
    <property type="entry name" value="HD-CE"/>
    <property type="match status" value="1"/>
</dbReference>
<comment type="caution">
    <text evidence="2">The sequence shown here is derived from an EMBL/GenBank/DDBJ whole genome shotgun (WGS) entry which is preliminary data.</text>
</comment>
<gene>
    <name evidence="2" type="ORF">ENP77_02270</name>
</gene>
<accession>A0A7C1TB42</accession>
<name>A0A7C1TB42_THEPE</name>